<dbReference type="KEGG" id="sale:EPH95_12075"/>
<comment type="subcellular location">
    <subcellularLocation>
        <location evidence="1">Cell membrane</location>
        <topology evidence="1">Multi-pass membrane protein</topology>
    </subcellularLocation>
</comment>
<evidence type="ECO:0000313" key="9">
    <source>
        <dbReference type="EMBL" id="QDI91822.1"/>
    </source>
</evidence>
<keyword evidence="5" id="KW-0573">Peptidoglycan synthesis</keyword>
<protein>
    <submittedName>
        <fullName evidence="9">Murein biosynthesis integral membrane protein MurJ</fullName>
    </submittedName>
</protein>
<feature type="transmembrane region" description="Helical" evidence="8">
    <location>
        <begin position="305"/>
        <end position="331"/>
    </location>
</feature>
<feature type="transmembrane region" description="Helical" evidence="8">
    <location>
        <begin position="231"/>
        <end position="255"/>
    </location>
</feature>
<evidence type="ECO:0000256" key="5">
    <source>
        <dbReference type="ARBA" id="ARBA00022984"/>
    </source>
</evidence>
<organism evidence="9 10">
    <name type="scientific">Salicibibacter halophilus</name>
    <dbReference type="NCBI Taxonomy" id="2502791"/>
    <lineage>
        <taxon>Bacteria</taxon>
        <taxon>Bacillati</taxon>
        <taxon>Bacillota</taxon>
        <taxon>Bacilli</taxon>
        <taxon>Bacillales</taxon>
        <taxon>Bacillaceae</taxon>
        <taxon>Salicibibacter</taxon>
    </lineage>
</organism>
<dbReference type="PRINTS" id="PR01806">
    <property type="entry name" value="VIRFACTRMVIN"/>
</dbReference>
<dbReference type="EMBL" id="CP035485">
    <property type="protein sequence ID" value="QDI91822.1"/>
    <property type="molecule type" value="Genomic_DNA"/>
</dbReference>
<dbReference type="GO" id="GO:0008360">
    <property type="term" value="P:regulation of cell shape"/>
    <property type="evidence" value="ECO:0007669"/>
    <property type="project" value="UniProtKB-KW"/>
</dbReference>
<feature type="transmembrane region" description="Helical" evidence="8">
    <location>
        <begin position="96"/>
        <end position="120"/>
    </location>
</feature>
<dbReference type="GO" id="GO:0015648">
    <property type="term" value="F:lipid-linked peptidoglycan transporter activity"/>
    <property type="evidence" value="ECO:0007669"/>
    <property type="project" value="TreeGrafter"/>
</dbReference>
<dbReference type="GO" id="GO:0034204">
    <property type="term" value="P:lipid translocation"/>
    <property type="evidence" value="ECO:0007669"/>
    <property type="project" value="TreeGrafter"/>
</dbReference>
<proteinExistence type="predicted"/>
<dbReference type="InterPro" id="IPR051050">
    <property type="entry name" value="Lipid_II_flippase_MurJ/MviN"/>
</dbReference>
<feature type="transmembrane region" description="Helical" evidence="8">
    <location>
        <begin position="275"/>
        <end position="293"/>
    </location>
</feature>
<feature type="transmembrane region" description="Helical" evidence="8">
    <location>
        <begin position="163"/>
        <end position="186"/>
    </location>
</feature>
<reference evidence="10" key="1">
    <citation type="submission" date="2019-01" db="EMBL/GenBank/DDBJ databases">
        <title>Genomic analysis of Salicibibacter sp. NKC3-5.</title>
        <authorList>
            <person name="Oh Y.J."/>
        </authorList>
    </citation>
    <scope>NUCLEOTIDE SEQUENCE [LARGE SCALE GENOMIC DNA]</scope>
    <source>
        <strain evidence="10">NKC3-5</strain>
    </source>
</reference>
<dbReference type="CDD" id="cd13123">
    <property type="entry name" value="MATE_MurJ_like"/>
    <property type="match status" value="1"/>
</dbReference>
<keyword evidence="3 8" id="KW-0812">Transmembrane</keyword>
<sequence length="515" mass="57356">MHGKAEKMKGRQLLTIIGSVTLINFIARVLGFFREAVAGYQFGTAFQADSIIIAYTIPNLLYITAGGAIATAFISVYGKIEDPREQGKYLESFFSWLMVGLTLLTVCFVLFSDIIINLLFTGLDTHTAVLSARLFQVMAPATFFLILSMWLRSLLTVNDRFAIAAISTLVMNGSFLVIAVLLFPWLDAFAHGYGATLGAILMFVFLIYVIKKNRLFHFRLTFHRSEKVWRTFMMMVPVMLGGATLHIYFLLHRVFAAWLDEGFITALNHTSKLVQMPQSILMTAVTTVIMPVLSRKVAQREDRHIANFFSLGLHLLALAIIPISVFLYFYAEPTVQAVFQYGQFTEASTAMAVPLLQVFAIGMFFHAANVYITRFYYAYERSIYPLIVSLVSVVGLNVLLNIALIGPLGATGLAWGTTISAGFNFLLLLLGLKGVIEWGKKPLRKAMWATLGKFTSLTIIITVGLALFTSVFFPANPFVALLSGGAVLFVLLIALFIVLRFPELDFIKDVMKNRK</sequence>
<feature type="transmembrane region" description="Helical" evidence="8">
    <location>
        <begin position="53"/>
        <end position="76"/>
    </location>
</feature>
<evidence type="ECO:0000256" key="2">
    <source>
        <dbReference type="ARBA" id="ARBA00022475"/>
    </source>
</evidence>
<dbReference type="InterPro" id="IPR004268">
    <property type="entry name" value="MurJ"/>
</dbReference>
<feature type="transmembrane region" description="Helical" evidence="8">
    <location>
        <begin position="192"/>
        <end position="210"/>
    </location>
</feature>
<dbReference type="GO" id="GO:0009252">
    <property type="term" value="P:peptidoglycan biosynthetic process"/>
    <property type="evidence" value="ECO:0007669"/>
    <property type="project" value="UniProtKB-KW"/>
</dbReference>
<keyword evidence="4" id="KW-0133">Cell shape</keyword>
<dbReference type="GO" id="GO:0005886">
    <property type="term" value="C:plasma membrane"/>
    <property type="evidence" value="ECO:0007669"/>
    <property type="project" value="UniProtKB-SubCell"/>
</dbReference>
<evidence type="ECO:0000256" key="4">
    <source>
        <dbReference type="ARBA" id="ARBA00022960"/>
    </source>
</evidence>
<evidence type="ECO:0000313" key="10">
    <source>
        <dbReference type="Proteomes" id="UP000319756"/>
    </source>
</evidence>
<dbReference type="PANTHER" id="PTHR47019:SF1">
    <property type="entry name" value="LIPID II FLIPPASE MURJ"/>
    <property type="match status" value="1"/>
</dbReference>
<name>A0A514LJ26_9BACI</name>
<feature type="transmembrane region" description="Helical" evidence="8">
    <location>
        <begin position="412"/>
        <end position="430"/>
    </location>
</feature>
<feature type="transmembrane region" description="Helical" evidence="8">
    <location>
        <begin position="479"/>
        <end position="499"/>
    </location>
</feature>
<keyword evidence="7 8" id="KW-0472">Membrane</keyword>
<feature type="transmembrane region" description="Helical" evidence="8">
    <location>
        <begin position="12"/>
        <end position="33"/>
    </location>
</feature>
<feature type="transmembrane region" description="Helical" evidence="8">
    <location>
        <begin position="132"/>
        <end position="151"/>
    </location>
</feature>
<dbReference type="NCBIfam" id="TIGR01695">
    <property type="entry name" value="murJ_mviN"/>
    <property type="match status" value="1"/>
</dbReference>
<keyword evidence="2" id="KW-1003">Cell membrane</keyword>
<evidence type="ECO:0000256" key="8">
    <source>
        <dbReference type="SAM" id="Phobius"/>
    </source>
</evidence>
<gene>
    <name evidence="9" type="primary">murJ</name>
    <name evidence="9" type="ORF">EPH95_12075</name>
</gene>
<keyword evidence="6 8" id="KW-1133">Transmembrane helix</keyword>
<accession>A0A514LJ26</accession>
<feature type="transmembrane region" description="Helical" evidence="8">
    <location>
        <begin position="384"/>
        <end position="406"/>
    </location>
</feature>
<dbReference type="Pfam" id="PF03023">
    <property type="entry name" value="MurJ"/>
    <property type="match status" value="1"/>
</dbReference>
<feature type="transmembrane region" description="Helical" evidence="8">
    <location>
        <begin position="451"/>
        <end position="473"/>
    </location>
</feature>
<evidence type="ECO:0000256" key="7">
    <source>
        <dbReference type="ARBA" id="ARBA00023136"/>
    </source>
</evidence>
<evidence type="ECO:0000256" key="3">
    <source>
        <dbReference type="ARBA" id="ARBA00022692"/>
    </source>
</evidence>
<evidence type="ECO:0000256" key="6">
    <source>
        <dbReference type="ARBA" id="ARBA00022989"/>
    </source>
</evidence>
<evidence type="ECO:0000256" key="1">
    <source>
        <dbReference type="ARBA" id="ARBA00004651"/>
    </source>
</evidence>
<dbReference type="PANTHER" id="PTHR47019">
    <property type="entry name" value="LIPID II FLIPPASE MURJ"/>
    <property type="match status" value="1"/>
</dbReference>
<keyword evidence="10" id="KW-1185">Reference proteome</keyword>
<feature type="transmembrane region" description="Helical" evidence="8">
    <location>
        <begin position="351"/>
        <end position="372"/>
    </location>
</feature>
<dbReference type="Proteomes" id="UP000319756">
    <property type="component" value="Chromosome"/>
</dbReference>
<dbReference type="AlphaFoldDB" id="A0A514LJ26"/>